<dbReference type="EMBL" id="JAJFAZ020000004">
    <property type="protein sequence ID" value="KAI5332282.1"/>
    <property type="molecule type" value="Genomic_DNA"/>
</dbReference>
<evidence type="ECO:0000313" key="2">
    <source>
        <dbReference type="Proteomes" id="UP001054821"/>
    </source>
</evidence>
<organism evidence="1 2">
    <name type="scientific">Prunus dulcis</name>
    <name type="common">Almond</name>
    <name type="synonym">Amygdalus dulcis</name>
    <dbReference type="NCBI Taxonomy" id="3755"/>
    <lineage>
        <taxon>Eukaryota</taxon>
        <taxon>Viridiplantae</taxon>
        <taxon>Streptophyta</taxon>
        <taxon>Embryophyta</taxon>
        <taxon>Tracheophyta</taxon>
        <taxon>Spermatophyta</taxon>
        <taxon>Magnoliopsida</taxon>
        <taxon>eudicotyledons</taxon>
        <taxon>Gunneridae</taxon>
        <taxon>Pentapetalae</taxon>
        <taxon>rosids</taxon>
        <taxon>fabids</taxon>
        <taxon>Rosales</taxon>
        <taxon>Rosaceae</taxon>
        <taxon>Amygdaloideae</taxon>
        <taxon>Amygdaleae</taxon>
        <taxon>Prunus</taxon>
    </lineage>
</organism>
<comment type="caution">
    <text evidence="1">The sequence shown here is derived from an EMBL/GenBank/DDBJ whole genome shotgun (WGS) entry which is preliminary data.</text>
</comment>
<gene>
    <name evidence="1" type="ORF">L3X38_022411</name>
</gene>
<keyword evidence="2" id="KW-1185">Reference proteome</keyword>
<protein>
    <submittedName>
        <fullName evidence="1">Uncharacterized protein</fullName>
    </submittedName>
</protein>
<dbReference type="AlphaFoldDB" id="A0AAD4VYN1"/>
<proteinExistence type="predicted"/>
<dbReference type="Proteomes" id="UP001054821">
    <property type="component" value="Chromosome 4"/>
</dbReference>
<evidence type="ECO:0000313" key="1">
    <source>
        <dbReference type="EMBL" id="KAI5332282.1"/>
    </source>
</evidence>
<reference evidence="1 2" key="1">
    <citation type="journal article" date="2022" name="G3 (Bethesda)">
        <title>Whole-genome sequence and methylome profiling of the almond [Prunus dulcis (Mill.) D.A. Webb] cultivar 'Nonpareil'.</title>
        <authorList>
            <person name="D'Amico-Willman K.M."/>
            <person name="Ouma W.Z."/>
            <person name="Meulia T."/>
            <person name="Sideli G.M."/>
            <person name="Gradziel T.M."/>
            <person name="Fresnedo-Ramirez J."/>
        </authorList>
    </citation>
    <scope>NUCLEOTIDE SEQUENCE [LARGE SCALE GENOMIC DNA]</scope>
    <source>
        <strain evidence="1">Clone GOH B32 T37-40</strain>
    </source>
</reference>
<accession>A0AAD4VYN1</accession>
<name>A0AAD4VYN1_PRUDU</name>
<sequence>MSLVLRLRQHLPNGFCRRPFVYPFATLNRGSLSGFCQNFGQPARKEEEEEEEVEIDQRRLPADYDPATFDPTEHRSPPTDRVFRLVGLFFLLKNPKQNRLLPQSLQSLGFQLSYHQLRTHTRLLQDIHSSILSNLNRSALKCLRINYNKCIKQVLCGFQPQIIAKVSGEMCSS</sequence>